<gene>
    <name evidence="6" type="ORF">K1Y72_29050</name>
</gene>
<sequence length="341" mass="35380">MSAGTHSEGSGNEAVAAVRRLADSLWPHAVRAVATLGLADLIAAGERRPAELAAAAGTDADATARLLAYLAGRGVVRPDGDGGYALTPAGELLRDGHPEQLRTRLDQRGLAGRLDQTAASLLETLQTGKPVYPSLFGRSYYADLAVHPHLFAEFDAFAKHYLAPAIGTVLGRGWADVDVVVDVGGGTGTLLTRLLGAEPHLRGILVDLPDTVAQARATLAAAGLADRVEVVPGSFFDLLPTGGDVYLLSGVLIDWPDGDATEILRRCGEAAGPRGRVLIAEQRAVDEAAATDEDLRILLLVGGRARTVEQFGAIAGDAGLRVASAHRNADGVCLVECVPAS</sequence>
<name>A0ABS7G1R2_9ACTN</name>
<dbReference type="PANTHER" id="PTHR43712">
    <property type="entry name" value="PUTATIVE (AFU_ORTHOLOGUE AFUA_4G14580)-RELATED"/>
    <property type="match status" value="1"/>
</dbReference>
<reference evidence="6 7" key="1">
    <citation type="submission" date="2021-07" db="EMBL/GenBank/DDBJ databases">
        <title>Actinomadura sp. PM05-2 isolated from lichen.</title>
        <authorList>
            <person name="Somphong A."/>
            <person name="Phongsopitanun W."/>
            <person name="Tanasupawat S."/>
            <person name="Peongsungnone V."/>
        </authorList>
    </citation>
    <scope>NUCLEOTIDE SEQUENCE [LARGE SCALE GENOMIC DNA]</scope>
    <source>
        <strain evidence="6 7">PM05-2</strain>
    </source>
</reference>
<keyword evidence="3" id="KW-0949">S-adenosyl-L-methionine</keyword>
<dbReference type="GO" id="GO:0032259">
    <property type="term" value="P:methylation"/>
    <property type="evidence" value="ECO:0007669"/>
    <property type="project" value="UniProtKB-KW"/>
</dbReference>
<evidence type="ECO:0000256" key="1">
    <source>
        <dbReference type="ARBA" id="ARBA00022603"/>
    </source>
</evidence>
<dbReference type="Gene3D" id="1.10.10.10">
    <property type="entry name" value="Winged helix-like DNA-binding domain superfamily/Winged helix DNA-binding domain"/>
    <property type="match status" value="1"/>
</dbReference>
<keyword evidence="2" id="KW-0808">Transferase</keyword>
<evidence type="ECO:0000313" key="7">
    <source>
        <dbReference type="Proteomes" id="UP000774570"/>
    </source>
</evidence>
<dbReference type="InterPro" id="IPR036390">
    <property type="entry name" value="WH_DNA-bd_sf"/>
</dbReference>
<dbReference type="Pfam" id="PF00891">
    <property type="entry name" value="Methyltransf_2"/>
    <property type="match status" value="1"/>
</dbReference>
<dbReference type="EMBL" id="JAIBOA010000023">
    <property type="protein sequence ID" value="MBW8486446.1"/>
    <property type="molecule type" value="Genomic_DNA"/>
</dbReference>
<evidence type="ECO:0000256" key="3">
    <source>
        <dbReference type="ARBA" id="ARBA00022691"/>
    </source>
</evidence>
<accession>A0ABS7G1R2</accession>
<keyword evidence="7" id="KW-1185">Reference proteome</keyword>
<organism evidence="6 7">
    <name type="scientific">Actinomadura parmotrematis</name>
    <dbReference type="NCBI Taxonomy" id="2864039"/>
    <lineage>
        <taxon>Bacteria</taxon>
        <taxon>Bacillati</taxon>
        <taxon>Actinomycetota</taxon>
        <taxon>Actinomycetes</taxon>
        <taxon>Streptosporangiales</taxon>
        <taxon>Thermomonosporaceae</taxon>
        <taxon>Actinomadura</taxon>
    </lineage>
</organism>
<evidence type="ECO:0000259" key="4">
    <source>
        <dbReference type="Pfam" id="PF00891"/>
    </source>
</evidence>
<dbReference type="InterPro" id="IPR001077">
    <property type="entry name" value="COMT_C"/>
</dbReference>
<evidence type="ECO:0000256" key="2">
    <source>
        <dbReference type="ARBA" id="ARBA00022679"/>
    </source>
</evidence>
<dbReference type="PANTHER" id="PTHR43712:SF2">
    <property type="entry name" value="O-METHYLTRANSFERASE CICE"/>
    <property type="match status" value="1"/>
</dbReference>
<dbReference type="GO" id="GO:0008168">
    <property type="term" value="F:methyltransferase activity"/>
    <property type="evidence" value="ECO:0007669"/>
    <property type="project" value="UniProtKB-KW"/>
</dbReference>
<evidence type="ECO:0000313" key="6">
    <source>
        <dbReference type="EMBL" id="MBW8486446.1"/>
    </source>
</evidence>
<feature type="domain" description="O-methyltransferase dimerisation" evidence="5">
    <location>
        <begin position="26"/>
        <end position="93"/>
    </location>
</feature>
<dbReference type="InterPro" id="IPR012967">
    <property type="entry name" value="COMT_dimerisation"/>
</dbReference>
<dbReference type="InterPro" id="IPR016461">
    <property type="entry name" value="COMT-like"/>
</dbReference>
<dbReference type="Gene3D" id="1.10.287.1350">
    <property type="match status" value="1"/>
</dbReference>
<evidence type="ECO:0000259" key="5">
    <source>
        <dbReference type="Pfam" id="PF08100"/>
    </source>
</evidence>
<dbReference type="Proteomes" id="UP000774570">
    <property type="component" value="Unassembled WGS sequence"/>
</dbReference>
<dbReference type="PIRSF" id="PIRSF005739">
    <property type="entry name" value="O-mtase"/>
    <property type="match status" value="1"/>
</dbReference>
<dbReference type="PROSITE" id="PS51683">
    <property type="entry name" value="SAM_OMT_II"/>
    <property type="match status" value="1"/>
</dbReference>
<dbReference type="Gene3D" id="3.40.50.150">
    <property type="entry name" value="Vaccinia Virus protein VP39"/>
    <property type="match status" value="1"/>
</dbReference>
<dbReference type="RefSeq" id="WP_220169683.1">
    <property type="nucleotide sequence ID" value="NZ_JAIBOA010000023.1"/>
</dbReference>
<dbReference type="SUPFAM" id="SSF46785">
    <property type="entry name" value="Winged helix' DNA-binding domain"/>
    <property type="match status" value="1"/>
</dbReference>
<keyword evidence="1 6" id="KW-0489">Methyltransferase</keyword>
<proteinExistence type="predicted"/>
<feature type="domain" description="O-methyltransferase C-terminal" evidence="4">
    <location>
        <begin position="122"/>
        <end position="320"/>
    </location>
</feature>
<dbReference type="Pfam" id="PF08100">
    <property type="entry name" value="Dimerisation"/>
    <property type="match status" value="1"/>
</dbReference>
<comment type="caution">
    <text evidence="6">The sequence shown here is derived from an EMBL/GenBank/DDBJ whole genome shotgun (WGS) entry which is preliminary data.</text>
</comment>
<dbReference type="InterPro" id="IPR029063">
    <property type="entry name" value="SAM-dependent_MTases_sf"/>
</dbReference>
<dbReference type="SUPFAM" id="SSF53335">
    <property type="entry name" value="S-adenosyl-L-methionine-dependent methyltransferases"/>
    <property type="match status" value="1"/>
</dbReference>
<protein>
    <submittedName>
        <fullName evidence="6">Methyltransferase</fullName>
    </submittedName>
</protein>
<dbReference type="InterPro" id="IPR036388">
    <property type="entry name" value="WH-like_DNA-bd_sf"/>
</dbReference>